<accession>A0A3Q0F5E4</accession>
<evidence type="ECO:0000313" key="1">
    <source>
        <dbReference type="Proteomes" id="UP000087766"/>
    </source>
</evidence>
<dbReference type="Proteomes" id="UP000087766">
    <property type="component" value="Chromosome 6"/>
</dbReference>
<dbReference type="GO" id="GO:0004519">
    <property type="term" value="F:endonuclease activity"/>
    <property type="evidence" value="ECO:0007669"/>
    <property type="project" value="InterPro"/>
</dbReference>
<dbReference type="PANTHER" id="PTHR15002">
    <property type="entry name" value="RIBOSOMAL BIOGENESIS PROTEIN LAS1L"/>
    <property type="match status" value="1"/>
</dbReference>
<dbReference type="PANTHER" id="PTHR15002:SF0">
    <property type="entry name" value="RIBOSOMAL BIOGENESIS PROTEIN LAS1L"/>
    <property type="match status" value="1"/>
</dbReference>
<dbReference type="GeneID" id="106765146"/>
<gene>
    <name evidence="2" type="primary">LOC106765146</name>
</gene>
<dbReference type="GO" id="GO:0000460">
    <property type="term" value="P:maturation of 5.8S rRNA"/>
    <property type="evidence" value="ECO:0007669"/>
    <property type="project" value="TreeGrafter"/>
</dbReference>
<dbReference type="InterPro" id="IPR007174">
    <property type="entry name" value="Las1"/>
</dbReference>
<dbReference type="AlphaFoldDB" id="A0A3Q0F5E4"/>
<reference evidence="2" key="2">
    <citation type="submission" date="2025-08" db="UniProtKB">
        <authorList>
            <consortium name="RefSeq"/>
        </authorList>
    </citation>
    <scope>IDENTIFICATION</scope>
    <source>
        <tissue evidence="2">Leaf</tissue>
    </source>
</reference>
<reference evidence="1" key="1">
    <citation type="journal article" date="2014" name="Nat. Commun.">
        <title>Genome sequence of mungbean and insights into evolution within Vigna species.</title>
        <authorList>
            <person name="Kang Y.J."/>
            <person name="Kim S.K."/>
            <person name="Kim M.Y."/>
            <person name="Lestari P."/>
            <person name="Kim K.H."/>
            <person name="Ha B.K."/>
            <person name="Jun T.H."/>
            <person name="Hwang W.J."/>
            <person name="Lee T."/>
            <person name="Lee J."/>
            <person name="Shim S."/>
            <person name="Yoon M.Y."/>
            <person name="Jang Y.E."/>
            <person name="Han K.S."/>
            <person name="Taeprayoon P."/>
            <person name="Yoon N."/>
            <person name="Somta P."/>
            <person name="Tanya P."/>
            <person name="Kim K.S."/>
            <person name="Gwag J.G."/>
            <person name="Moon J.K."/>
            <person name="Lee Y.H."/>
            <person name="Park B.S."/>
            <person name="Bombarely A."/>
            <person name="Doyle J.J."/>
            <person name="Jackson S.A."/>
            <person name="Schafleitner R."/>
            <person name="Srinives P."/>
            <person name="Varshney R.K."/>
            <person name="Lee S.H."/>
        </authorList>
    </citation>
    <scope>NUCLEOTIDE SEQUENCE [LARGE SCALE GENOMIC DNA]</scope>
    <source>
        <strain evidence="1">cv. VC1973A</strain>
    </source>
</reference>
<sequence>MDPPLVLGFEQVANVVAESSSSSSSARRLVPWLNWDEWLFVKHALFSNSPHSVSSALKRISTWRSRGSLPVLIEVTASIIEIQLKDSYFRQDQLNEASLSEEMLAMLYCMAIMRLVNCAVEKTRKKEVASIAVAADAIGIPRMLIDIRHEGSHRELPSLKIVRTASVKALDWLKSYYWEPQSKAIPFQGEGITEVKKEIKSKIRELAIFLKVNGSVQSSSSQLKGKRVKQSELLFGRNKLLSLMNWKSKPSRTGGSKKQIKKILKYVLQLYSSFSSEIVSVLLEYLLKALSSSELEEKADDVSIGPTTEKVLADWKLVILKLCDKEPELLLNLLKEVLDMIETREDIKHEANMPRGVFLGLVHRCLLISQLCNKQLMDSAVQLTELMDDNYLMEKVKKFSRISLWNLEQADDQSSLLTSNNIFQFEKSIHEAAKQLELVKHQVTKNKTPKASDCDTKKSQTWTLAKSWNPCPIGMLPRAVGSSGRLPVLDIINNEKQNQVSSGCLPVVDIIDSEEQDQIWEKEENWKLTPQGAKRDATIDLLQLDNSTVKKMRKTEEFGELNNELPLQGGKGCLIVGGVWKKLTDELLVIDSSVEILV</sequence>
<dbReference type="GO" id="GO:0000470">
    <property type="term" value="P:maturation of LSU-rRNA"/>
    <property type="evidence" value="ECO:0007669"/>
    <property type="project" value="TreeGrafter"/>
</dbReference>
<evidence type="ECO:0000313" key="2">
    <source>
        <dbReference type="RefSeq" id="XP_022637637.1"/>
    </source>
</evidence>
<dbReference type="Pfam" id="PF04031">
    <property type="entry name" value="Las1"/>
    <property type="match status" value="1"/>
</dbReference>
<dbReference type="RefSeq" id="XP_022637637.1">
    <property type="nucleotide sequence ID" value="XM_022781916.1"/>
</dbReference>
<proteinExistence type="predicted"/>
<dbReference type="GO" id="GO:0090730">
    <property type="term" value="C:Las1 complex"/>
    <property type="evidence" value="ECO:0007669"/>
    <property type="project" value="InterPro"/>
</dbReference>
<organism evidence="1 2">
    <name type="scientific">Vigna radiata var. radiata</name>
    <name type="common">Mung bean</name>
    <name type="synonym">Phaseolus aureus</name>
    <dbReference type="NCBI Taxonomy" id="3916"/>
    <lineage>
        <taxon>Eukaryota</taxon>
        <taxon>Viridiplantae</taxon>
        <taxon>Streptophyta</taxon>
        <taxon>Embryophyta</taxon>
        <taxon>Tracheophyta</taxon>
        <taxon>Spermatophyta</taxon>
        <taxon>Magnoliopsida</taxon>
        <taxon>eudicotyledons</taxon>
        <taxon>Gunneridae</taxon>
        <taxon>Pentapetalae</taxon>
        <taxon>rosids</taxon>
        <taxon>fabids</taxon>
        <taxon>Fabales</taxon>
        <taxon>Fabaceae</taxon>
        <taxon>Papilionoideae</taxon>
        <taxon>50 kb inversion clade</taxon>
        <taxon>NPAAA clade</taxon>
        <taxon>indigoferoid/millettioid clade</taxon>
        <taxon>Phaseoleae</taxon>
        <taxon>Vigna</taxon>
    </lineage>
</organism>
<protein>
    <submittedName>
        <fullName evidence="2">Uncharacterized protein LOC106765146 isoform X3</fullName>
    </submittedName>
</protein>
<name>A0A3Q0F5E4_VIGRR</name>
<keyword evidence="1" id="KW-1185">Reference proteome</keyword>
<dbReference type="GO" id="GO:0030687">
    <property type="term" value="C:preribosome, large subunit precursor"/>
    <property type="evidence" value="ECO:0007669"/>
    <property type="project" value="TreeGrafter"/>
</dbReference>